<feature type="domain" description="Glycosyltransferase subfamily 4-like N-terminal" evidence="2">
    <location>
        <begin position="17"/>
        <end position="217"/>
    </location>
</feature>
<dbReference type="GeneID" id="65095784"/>
<keyword evidence="4" id="KW-1185">Reference proteome</keyword>
<dbReference type="GO" id="GO:0016757">
    <property type="term" value="F:glycosyltransferase activity"/>
    <property type="evidence" value="ECO:0007669"/>
    <property type="project" value="UniProtKB-KW"/>
</dbReference>
<dbReference type="Pfam" id="PF00534">
    <property type="entry name" value="Glycos_transf_1"/>
    <property type="match status" value="1"/>
</dbReference>
<dbReference type="SUPFAM" id="SSF53756">
    <property type="entry name" value="UDP-Glycosyltransferase/glycogen phosphorylase"/>
    <property type="match status" value="1"/>
</dbReference>
<dbReference type="RefSeq" id="WP_214420006.1">
    <property type="nucleotide sequence ID" value="NZ_CP075546.1"/>
</dbReference>
<dbReference type="EMBL" id="CP075546">
    <property type="protein sequence ID" value="QVV89206.1"/>
    <property type="molecule type" value="Genomic_DNA"/>
</dbReference>
<dbReference type="Proteomes" id="UP000680656">
    <property type="component" value="Chromosome"/>
</dbReference>
<dbReference type="KEGG" id="mrtj:KHC33_01330"/>
<sequence length="414" mass="48161">MRLLFVIHQFFPQWFTGTEKFALNNIKQLLRMGHSVEVLTYGHLDFNVFQKKDGILVRNYVYEEIPVTCIKHDNPNFDPNFEIIDCSLHNFFYRFLSDNYFDCIHVAHPMRLGNIAICAKKLGIPIVLTLTDFWVLCPKVQGITNSGDLCLSPKGGISCHINCFNHKSKDILKTREKNMKYFLSFFDEICSPSHFLSNIVANHFCIPVRTIYHGIDFSSTPISFKGKKEHRGEILKIGYIGTLLPHKGVHVLIDSLQYTQEKFKLFLFGGFYEPNYLENLMQKSRNDMRVNFMGKYCEEDIPAIMDAVDITICPSIWWENSPITILTSLAYKKPVIGNNIGGCNEFIIDNMNGIKFKINDPIDLAKVINHLCNNRDIILEMSHKMRYPRRIEEETYTYFNLYSKLKKMRVFINV</sequence>
<organism evidence="3 4">
    <name type="scientific">Methanospirillum purgamenti</name>
    <dbReference type="NCBI Taxonomy" id="2834276"/>
    <lineage>
        <taxon>Archaea</taxon>
        <taxon>Methanobacteriati</taxon>
        <taxon>Methanobacteriota</taxon>
        <taxon>Stenosarchaea group</taxon>
        <taxon>Methanomicrobia</taxon>
        <taxon>Methanomicrobiales</taxon>
        <taxon>Methanospirillaceae</taxon>
        <taxon>Methanospirillum</taxon>
    </lineage>
</organism>
<evidence type="ECO:0000313" key="4">
    <source>
        <dbReference type="Proteomes" id="UP000680656"/>
    </source>
</evidence>
<dbReference type="InterPro" id="IPR001296">
    <property type="entry name" value="Glyco_trans_1"/>
</dbReference>
<dbReference type="PANTHER" id="PTHR45947:SF3">
    <property type="entry name" value="SULFOQUINOVOSYL TRANSFERASE SQD2"/>
    <property type="match status" value="1"/>
</dbReference>
<dbReference type="Gene3D" id="3.40.50.2000">
    <property type="entry name" value="Glycogen Phosphorylase B"/>
    <property type="match status" value="2"/>
</dbReference>
<feature type="domain" description="Glycosyl transferase family 1" evidence="1">
    <location>
        <begin position="227"/>
        <end position="386"/>
    </location>
</feature>
<gene>
    <name evidence="3" type="ORF">KHC33_01330</name>
</gene>
<proteinExistence type="predicted"/>
<dbReference type="InterPro" id="IPR028098">
    <property type="entry name" value="Glyco_trans_4-like_N"/>
</dbReference>
<accession>A0A8E7EK13</accession>
<dbReference type="InterPro" id="IPR050194">
    <property type="entry name" value="Glycosyltransferase_grp1"/>
</dbReference>
<evidence type="ECO:0000259" key="1">
    <source>
        <dbReference type="Pfam" id="PF00534"/>
    </source>
</evidence>
<name>A0A8E7EK13_9EURY</name>
<evidence type="ECO:0000313" key="3">
    <source>
        <dbReference type="EMBL" id="QVV89206.1"/>
    </source>
</evidence>
<dbReference type="AlphaFoldDB" id="A0A8E7EK13"/>
<reference evidence="3 4" key="1">
    <citation type="submission" date="2021-05" db="EMBL/GenBank/DDBJ databases">
        <title>A novel Methanospirillum isolate from a pyrite-forming mixed culture.</title>
        <authorList>
            <person name="Bunk B."/>
            <person name="Sproer C."/>
            <person name="Spring S."/>
            <person name="Pester M."/>
        </authorList>
    </citation>
    <scope>NUCLEOTIDE SEQUENCE [LARGE SCALE GENOMIC DNA]</scope>
    <source>
        <strain evidence="3 4">J.3.6.1-F.2.7.3</strain>
    </source>
</reference>
<evidence type="ECO:0000259" key="2">
    <source>
        <dbReference type="Pfam" id="PF13439"/>
    </source>
</evidence>
<keyword evidence="3" id="KW-0808">Transferase</keyword>
<dbReference type="EC" id="2.4.-.-" evidence="3"/>
<dbReference type="PANTHER" id="PTHR45947">
    <property type="entry name" value="SULFOQUINOVOSYL TRANSFERASE SQD2"/>
    <property type="match status" value="1"/>
</dbReference>
<dbReference type="Pfam" id="PF13439">
    <property type="entry name" value="Glyco_transf_4"/>
    <property type="match status" value="1"/>
</dbReference>
<keyword evidence="3" id="KW-0328">Glycosyltransferase</keyword>
<protein>
    <submittedName>
        <fullName evidence="3">Glycosyltransferase</fullName>
        <ecNumber evidence="3">2.4.-.-</ecNumber>
    </submittedName>
</protein>